<dbReference type="PANTHER" id="PTHR47356:SF2">
    <property type="entry name" value="FAD-BINDING DOMAIN-CONTAINING PROTEIN-RELATED"/>
    <property type="match status" value="1"/>
</dbReference>
<evidence type="ECO:0000259" key="7">
    <source>
        <dbReference type="Pfam" id="PF01494"/>
    </source>
</evidence>
<comment type="similarity">
    <text evidence="3">Belongs to the paxM FAD-dependent monooxygenase family.</text>
</comment>
<dbReference type="GO" id="GO:0071949">
    <property type="term" value="F:FAD binding"/>
    <property type="evidence" value="ECO:0007669"/>
    <property type="project" value="InterPro"/>
</dbReference>
<name>A0A136J6U7_9PEZI</name>
<keyword evidence="6" id="KW-0560">Oxidoreductase</keyword>
<dbReference type="AlphaFoldDB" id="A0A136J6U7"/>
<accession>A0A136J6U7</accession>
<dbReference type="InterPro" id="IPR036188">
    <property type="entry name" value="FAD/NAD-bd_sf"/>
</dbReference>
<dbReference type="PANTHER" id="PTHR47356">
    <property type="entry name" value="FAD-DEPENDENT MONOOXYGENASE ASQG-RELATED"/>
    <property type="match status" value="1"/>
</dbReference>
<dbReference type="STRING" id="196109.A0A136J6U7"/>
<feature type="domain" description="FAD-binding" evidence="7">
    <location>
        <begin position="218"/>
        <end position="272"/>
    </location>
</feature>
<evidence type="ECO:0000313" key="8">
    <source>
        <dbReference type="EMBL" id="KXJ92894.1"/>
    </source>
</evidence>
<evidence type="ECO:0000256" key="5">
    <source>
        <dbReference type="ARBA" id="ARBA00022827"/>
    </source>
</evidence>
<dbReference type="EMBL" id="KQ964248">
    <property type="protein sequence ID" value="KXJ92894.1"/>
    <property type="molecule type" value="Genomic_DNA"/>
</dbReference>
<feature type="domain" description="FAD-binding" evidence="7">
    <location>
        <begin position="10"/>
        <end position="122"/>
    </location>
</feature>
<dbReference type="InterPro" id="IPR002938">
    <property type="entry name" value="FAD-bd"/>
</dbReference>
<dbReference type="OrthoDB" id="10029326at2759"/>
<keyword evidence="9" id="KW-1185">Reference proteome</keyword>
<comment type="cofactor">
    <cofactor evidence="1">
        <name>FAD</name>
        <dbReference type="ChEBI" id="CHEBI:57692"/>
    </cofactor>
</comment>
<dbReference type="InParanoid" id="A0A136J6U7"/>
<protein>
    <recommendedName>
        <fullName evidence="7">FAD-binding domain-containing protein</fullName>
    </recommendedName>
</protein>
<dbReference type="GO" id="GO:0004497">
    <property type="term" value="F:monooxygenase activity"/>
    <property type="evidence" value="ECO:0007669"/>
    <property type="project" value="InterPro"/>
</dbReference>
<evidence type="ECO:0000256" key="1">
    <source>
        <dbReference type="ARBA" id="ARBA00001974"/>
    </source>
</evidence>
<sequence length="416" mass="45633">MAAHAKAPFRVIVAGGGLVGLTAAHVLHKAGIDFVILEKHKTVLPAVGSVMTIWPQTFRILEQLGLNDTIAPMIEALRTNTVMVANDAKELDVSNFPDMVEKKCEKQVADLAEKYLRPYLSTYRVLVAQTESLPNVPTNIKCDGVGYGVTTQFMYGEKISVFALYEKLDNPTSEHHKYTDKDKADMLERWGDLMVVPGYTVRDVRARCRSPIGLYNCEEGLVERWHHGRIVLVGDAVRKLDPHTGQGYNEGVTDMVVLANGLRQMLLDHGQAGSLPGTAAVEAVSAAYKAKRMKQMGVVTETAKAFARMAAWLSWKDMVLAKYVQPYLPLNWLSLNYVLGPLIQGSPVLEWLEELRQPPAKMAWKHHPKVAKAVDQEGSSGRSATAVSKVSVAKKWTLVAGASAAAAAAGHRLRGR</sequence>
<evidence type="ECO:0000256" key="4">
    <source>
        <dbReference type="ARBA" id="ARBA00022630"/>
    </source>
</evidence>
<dbReference type="InterPro" id="IPR050562">
    <property type="entry name" value="FAD_mOase_fung"/>
</dbReference>
<dbReference type="SUPFAM" id="SSF51905">
    <property type="entry name" value="FAD/NAD(P)-binding domain"/>
    <property type="match status" value="1"/>
</dbReference>
<dbReference type="Proteomes" id="UP000070501">
    <property type="component" value="Unassembled WGS sequence"/>
</dbReference>
<evidence type="ECO:0000313" key="9">
    <source>
        <dbReference type="Proteomes" id="UP000070501"/>
    </source>
</evidence>
<evidence type="ECO:0000256" key="3">
    <source>
        <dbReference type="ARBA" id="ARBA00007992"/>
    </source>
</evidence>
<keyword evidence="5" id="KW-0274">FAD</keyword>
<evidence type="ECO:0000256" key="6">
    <source>
        <dbReference type="ARBA" id="ARBA00023002"/>
    </source>
</evidence>
<gene>
    <name evidence="8" type="ORF">Micbo1qcDRAFT_232569</name>
</gene>
<dbReference type="Gene3D" id="3.50.50.60">
    <property type="entry name" value="FAD/NAD(P)-binding domain"/>
    <property type="match status" value="2"/>
</dbReference>
<organism evidence="8 9">
    <name type="scientific">Microdochium bolleyi</name>
    <dbReference type="NCBI Taxonomy" id="196109"/>
    <lineage>
        <taxon>Eukaryota</taxon>
        <taxon>Fungi</taxon>
        <taxon>Dikarya</taxon>
        <taxon>Ascomycota</taxon>
        <taxon>Pezizomycotina</taxon>
        <taxon>Sordariomycetes</taxon>
        <taxon>Xylariomycetidae</taxon>
        <taxon>Xylariales</taxon>
        <taxon>Microdochiaceae</taxon>
        <taxon>Microdochium</taxon>
    </lineage>
</organism>
<comment type="pathway">
    <text evidence="2">Secondary metabolite biosynthesis.</text>
</comment>
<evidence type="ECO:0000256" key="2">
    <source>
        <dbReference type="ARBA" id="ARBA00005179"/>
    </source>
</evidence>
<keyword evidence="4" id="KW-0285">Flavoprotein</keyword>
<reference evidence="9" key="1">
    <citation type="submission" date="2016-02" db="EMBL/GenBank/DDBJ databases">
        <title>Draft genome sequence of Microdochium bolleyi, a fungal endophyte of beachgrass.</title>
        <authorList>
            <consortium name="DOE Joint Genome Institute"/>
            <person name="David A.S."/>
            <person name="May G."/>
            <person name="Haridas S."/>
            <person name="Lim J."/>
            <person name="Wang M."/>
            <person name="Labutti K."/>
            <person name="Lipzen A."/>
            <person name="Barry K."/>
            <person name="Grigoriev I.V."/>
        </authorList>
    </citation>
    <scope>NUCLEOTIDE SEQUENCE [LARGE SCALE GENOMIC DNA]</scope>
    <source>
        <strain evidence="9">J235TASD1</strain>
    </source>
</reference>
<proteinExistence type="inferred from homology"/>
<dbReference type="Pfam" id="PF01494">
    <property type="entry name" value="FAD_binding_3"/>
    <property type="match status" value="2"/>
</dbReference>